<organism evidence="1 2">
    <name type="scientific">marine gamma proteobacterium HTCC2143</name>
    <dbReference type="NCBI Taxonomy" id="247633"/>
    <lineage>
        <taxon>Bacteria</taxon>
        <taxon>Pseudomonadati</taxon>
        <taxon>Pseudomonadota</taxon>
        <taxon>Gammaproteobacteria</taxon>
        <taxon>Cellvibrionales</taxon>
        <taxon>Spongiibacteraceae</taxon>
        <taxon>BD1-7 clade</taxon>
    </lineage>
</organism>
<dbReference type="InterPro" id="IPR029058">
    <property type="entry name" value="AB_hydrolase_fold"/>
</dbReference>
<dbReference type="STRING" id="247633.GP2143_01255"/>
<evidence type="ECO:0008006" key="3">
    <source>
        <dbReference type="Google" id="ProtNLM"/>
    </source>
</evidence>
<evidence type="ECO:0000313" key="2">
    <source>
        <dbReference type="Proteomes" id="UP000004931"/>
    </source>
</evidence>
<dbReference type="eggNOG" id="COG1073">
    <property type="taxonomic scope" value="Bacteria"/>
</dbReference>
<dbReference type="OrthoDB" id="249225at2"/>
<accession>A0YGI9</accession>
<reference evidence="1 2" key="1">
    <citation type="journal article" date="2010" name="J. Bacteriol.">
        <title>Genome sequence of the oligotrophic marine Gammaproteobacterium HTCC2143, isolated from the Oregon Coast.</title>
        <authorList>
            <person name="Oh H.M."/>
            <person name="Kang I."/>
            <person name="Ferriera S."/>
            <person name="Giovannoni S.J."/>
            <person name="Cho J.C."/>
        </authorList>
    </citation>
    <scope>NUCLEOTIDE SEQUENCE [LARGE SCALE GENOMIC DNA]</scope>
    <source>
        <strain evidence="1 2">HTCC2143</strain>
    </source>
</reference>
<dbReference type="Proteomes" id="UP000004931">
    <property type="component" value="Unassembled WGS sequence"/>
</dbReference>
<dbReference type="AlphaFoldDB" id="A0YGI9"/>
<comment type="caution">
    <text evidence="1">The sequence shown here is derived from an EMBL/GenBank/DDBJ whole genome shotgun (WGS) entry which is preliminary data.</text>
</comment>
<name>A0YGI9_9GAMM</name>
<sequence>MTVLMKERAVRIGKPAPLTGVVTVPNTLDSTKPVVLCFNSGVMHHVGACRLTVKLARMLAEQGLLSIRFDFSGIGDSAPRSGSLSFTESAPKEAKEVMDYLQKIYNIQNFLLYGLCSGADAAYGAALGDDRVVGIVQIDAYSYKNWQYHLYHYSRRVFKWRHWKSFLMRSFRLHQKGNELAPHESVGVDEEYYEMASYAREFPSSESVKGGIDKSMRRKVKVPSTFTGGTPDYNYKSQFSDTFRSVIDREYYGVEYYPDAGYIIAEPQSQTVVLRRIAEWLL</sequence>
<evidence type="ECO:0000313" key="1">
    <source>
        <dbReference type="EMBL" id="EAW30030.1"/>
    </source>
</evidence>
<dbReference type="Gene3D" id="3.40.50.1820">
    <property type="entry name" value="alpha/beta hydrolase"/>
    <property type="match status" value="1"/>
</dbReference>
<proteinExistence type="predicted"/>
<dbReference type="SUPFAM" id="SSF53474">
    <property type="entry name" value="alpha/beta-Hydrolases"/>
    <property type="match status" value="1"/>
</dbReference>
<gene>
    <name evidence="1" type="ORF">GP2143_01255</name>
</gene>
<dbReference type="EMBL" id="AAVT01000011">
    <property type="protein sequence ID" value="EAW30030.1"/>
    <property type="molecule type" value="Genomic_DNA"/>
</dbReference>
<protein>
    <recommendedName>
        <fullName evidence="3">Serine aminopeptidase S33 domain-containing protein</fullName>
    </recommendedName>
</protein>
<keyword evidence="2" id="KW-1185">Reference proteome</keyword>